<dbReference type="OrthoDB" id="6117944at2759"/>
<dbReference type="InterPro" id="IPR017452">
    <property type="entry name" value="GPCR_Rhodpsn_7TM"/>
</dbReference>
<reference evidence="16" key="1">
    <citation type="submission" date="2025-08" db="UniProtKB">
        <authorList>
            <consortium name="Ensembl"/>
        </authorList>
    </citation>
    <scope>IDENTIFICATION</scope>
</reference>
<dbReference type="Pfam" id="PF00001">
    <property type="entry name" value="7tm_1"/>
    <property type="match status" value="1"/>
</dbReference>
<dbReference type="PROSITE" id="PS50262">
    <property type="entry name" value="G_PROTEIN_RECEP_F1_2"/>
    <property type="match status" value="1"/>
</dbReference>
<keyword evidence="6 13" id="KW-0297">G-protein coupled receptor</keyword>
<dbReference type="PROSITE" id="PS00237">
    <property type="entry name" value="G_PROTEIN_RECEP_F1_1"/>
    <property type="match status" value="1"/>
</dbReference>
<evidence type="ECO:0000256" key="7">
    <source>
        <dbReference type="ARBA" id="ARBA00023136"/>
    </source>
</evidence>
<keyword evidence="8" id="KW-1015">Disulfide bond</keyword>
<evidence type="ECO:0000313" key="17">
    <source>
        <dbReference type="Proteomes" id="UP000261640"/>
    </source>
</evidence>
<dbReference type="SUPFAM" id="SSF81321">
    <property type="entry name" value="Family A G protein-coupled receptor-like"/>
    <property type="match status" value="1"/>
</dbReference>
<keyword evidence="9 13" id="KW-0675">Receptor</keyword>
<evidence type="ECO:0000256" key="14">
    <source>
        <dbReference type="SAM" id="Phobius"/>
    </source>
</evidence>
<comment type="similarity">
    <text evidence="13">Belongs to the G-protein coupled receptor 1 family.</text>
</comment>
<dbReference type="GeneTree" id="ENSGT01020000230438"/>
<dbReference type="Gene3D" id="1.20.1070.10">
    <property type="entry name" value="Rhodopsin 7-helix transmembrane proteins"/>
    <property type="match status" value="1"/>
</dbReference>
<feature type="transmembrane region" description="Helical" evidence="14">
    <location>
        <begin position="117"/>
        <end position="141"/>
    </location>
</feature>
<dbReference type="Ensembl" id="ENSMAMT00000016887.2">
    <property type="protein sequence ID" value="ENSMAMP00000016441.1"/>
    <property type="gene ID" value="ENSMAMG00000011133.2"/>
</dbReference>
<dbReference type="Proteomes" id="UP000261640">
    <property type="component" value="Unplaced"/>
</dbReference>
<keyword evidence="17" id="KW-1185">Reference proteome</keyword>
<evidence type="ECO:0000313" key="16">
    <source>
        <dbReference type="Ensembl" id="ENSMAMP00000016441.1"/>
    </source>
</evidence>
<dbReference type="RefSeq" id="XP_026153296.1">
    <property type="nucleotide sequence ID" value="XM_026297511.1"/>
</dbReference>
<dbReference type="PRINTS" id="PR00526">
    <property type="entry name" value="FMETLEUPHER"/>
</dbReference>
<dbReference type="GO" id="GO:0006954">
    <property type="term" value="P:inflammatory response"/>
    <property type="evidence" value="ECO:0007669"/>
    <property type="project" value="TreeGrafter"/>
</dbReference>
<dbReference type="InterPro" id="IPR000276">
    <property type="entry name" value="GPCR_Rhodpsn"/>
</dbReference>
<evidence type="ECO:0000256" key="1">
    <source>
        <dbReference type="ARBA" id="ARBA00004651"/>
    </source>
</evidence>
<dbReference type="GO" id="GO:0006935">
    <property type="term" value="P:chemotaxis"/>
    <property type="evidence" value="ECO:0007669"/>
    <property type="project" value="UniProtKB-KW"/>
</dbReference>
<dbReference type="PANTHER" id="PTHR24225:SF0">
    <property type="entry name" value="N-FORMYL PEPTIDE RECEPTOR 2"/>
    <property type="match status" value="1"/>
</dbReference>
<evidence type="ECO:0000256" key="3">
    <source>
        <dbReference type="ARBA" id="ARBA00022500"/>
    </source>
</evidence>
<comment type="similarity">
    <text evidence="12">Belongs to the chemokine-like receptor (CMKLR) family.</text>
</comment>
<name>A0A3Q3M1H5_9TELE</name>
<dbReference type="GO" id="GO:0007204">
    <property type="term" value="P:positive regulation of cytosolic calcium ion concentration"/>
    <property type="evidence" value="ECO:0007669"/>
    <property type="project" value="TreeGrafter"/>
</dbReference>
<keyword evidence="2" id="KW-1003">Cell membrane</keyword>
<accession>A0A3Q3M1H5</accession>
<dbReference type="CDD" id="cd14974">
    <property type="entry name" value="7tmA_Anaphylatoxin_R-like"/>
    <property type="match status" value="1"/>
</dbReference>
<dbReference type="GO" id="GO:0007200">
    <property type="term" value="P:phospholipase C-activating G protein-coupled receptor signaling pathway"/>
    <property type="evidence" value="ECO:0007669"/>
    <property type="project" value="TreeGrafter"/>
</dbReference>
<keyword evidence="3" id="KW-0145">Chemotaxis</keyword>
<feature type="transmembrane region" description="Helical" evidence="14">
    <location>
        <begin position="199"/>
        <end position="223"/>
    </location>
</feature>
<feature type="transmembrane region" description="Helical" evidence="14">
    <location>
        <begin position="74"/>
        <end position="97"/>
    </location>
</feature>
<keyword evidence="5 14" id="KW-1133">Transmembrane helix</keyword>
<feature type="transmembrane region" description="Helical" evidence="14">
    <location>
        <begin position="39"/>
        <end position="62"/>
    </location>
</feature>
<evidence type="ECO:0000256" key="4">
    <source>
        <dbReference type="ARBA" id="ARBA00022692"/>
    </source>
</evidence>
<dbReference type="GO" id="GO:0005886">
    <property type="term" value="C:plasma membrane"/>
    <property type="evidence" value="ECO:0007669"/>
    <property type="project" value="UniProtKB-SubCell"/>
</dbReference>
<evidence type="ECO:0000259" key="15">
    <source>
        <dbReference type="PROSITE" id="PS50262"/>
    </source>
</evidence>
<evidence type="ECO:0000256" key="2">
    <source>
        <dbReference type="ARBA" id="ARBA00022475"/>
    </source>
</evidence>
<evidence type="ECO:0000256" key="5">
    <source>
        <dbReference type="ARBA" id="ARBA00022989"/>
    </source>
</evidence>
<dbReference type="GO" id="GO:0004875">
    <property type="term" value="F:complement receptor activity"/>
    <property type="evidence" value="ECO:0007669"/>
    <property type="project" value="TreeGrafter"/>
</dbReference>
<keyword evidence="11 13" id="KW-0807">Transducer</keyword>
<dbReference type="PANTHER" id="PTHR24225">
    <property type="entry name" value="CHEMOTACTIC RECEPTOR"/>
    <property type="match status" value="1"/>
</dbReference>
<keyword evidence="4 13" id="KW-0812">Transmembrane</keyword>
<feature type="transmembrane region" description="Helical" evidence="14">
    <location>
        <begin position="235"/>
        <end position="253"/>
    </location>
</feature>
<feature type="transmembrane region" description="Helical" evidence="14">
    <location>
        <begin position="153"/>
        <end position="173"/>
    </location>
</feature>
<dbReference type="InterPro" id="IPR000826">
    <property type="entry name" value="Formyl_rcpt-rel"/>
</dbReference>
<evidence type="ECO:0000256" key="11">
    <source>
        <dbReference type="ARBA" id="ARBA00023224"/>
    </source>
</evidence>
<evidence type="ECO:0000256" key="12">
    <source>
        <dbReference type="ARBA" id="ARBA00025736"/>
    </source>
</evidence>
<protein>
    <submittedName>
        <fullName evidence="16">Chemokine-like receptor 1</fullName>
    </submittedName>
</protein>
<feature type="domain" description="G-protein coupled receptors family 1 profile" evidence="15">
    <location>
        <begin position="54"/>
        <end position="293"/>
    </location>
</feature>
<sequence>MAVDYVEFGDYVLDNETESNTTTAGLLNFSSSQSSLTPVLVAVNILISVFGLGGNSLVIWICGWKMKRTVITTWYISLAISDFLFCVFLPLDIFYMVTSHWPFGLILCKLTSSALFLNMYSSVFLLVLISADRCVMILFPVWSHNHRTVEKALGAVVLMWVCSALLTLPSLLFRQITVHGSVTQCYTDYMSHSKHKAVALTRFICGFLIPFLMIVLCCSVLGVKMRNLTIKSKKPYKVMVALILSFFFCWVPYHTFVLLELDLMNHSLEVLQTGLKVGATMAAANSFISPVLYVFIGNDFKQILKRSLTSKIKEAMEDDFRTGGLNQSRSRSIEIM</sequence>
<dbReference type="FunFam" id="1.20.1070.10:FF:000034">
    <property type="entry name" value="G-protein coupled receptor 1"/>
    <property type="match status" value="1"/>
</dbReference>
<evidence type="ECO:0000256" key="8">
    <source>
        <dbReference type="ARBA" id="ARBA00023157"/>
    </source>
</evidence>
<dbReference type="GeneID" id="113124547"/>
<evidence type="ECO:0000256" key="6">
    <source>
        <dbReference type="ARBA" id="ARBA00023040"/>
    </source>
</evidence>
<evidence type="ECO:0000256" key="9">
    <source>
        <dbReference type="ARBA" id="ARBA00023170"/>
    </source>
</evidence>
<dbReference type="InParanoid" id="A0A3Q3M1H5"/>
<keyword evidence="7 14" id="KW-0472">Membrane</keyword>
<organism evidence="16 17">
    <name type="scientific">Mastacembelus armatus</name>
    <name type="common">zig-zag eel</name>
    <dbReference type="NCBI Taxonomy" id="205130"/>
    <lineage>
        <taxon>Eukaryota</taxon>
        <taxon>Metazoa</taxon>
        <taxon>Chordata</taxon>
        <taxon>Craniata</taxon>
        <taxon>Vertebrata</taxon>
        <taxon>Euteleostomi</taxon>
        <taxon>Actinopterygii</taxon>
        <taxon>Neopterygii</taxon>
        <taxon>Teleostei</taxon>
        <taxon>Neoteleostei</taxon>
        <taxon>Acanthomorphata</taxon>
        <taxon>Anabantaria</taxon>
        <taxon>Synbranchiformes</taxon>
        <taxon>Mastacembelidae</taxon>
        <taxon>Mastacembelus</taxon>
    </lineage>
</organism>
<reference evidence="16" key="2">
    <citation type="submission" date="2025-09" db="UniProtKB">
        <authorList>
            <consortium name="Ensembl"/>
        </authorList>
    </citation>
    <scope>IDENTIFICATION</scope>
</reference>
<feature type="transmembrane region" description="Helical" evidence="14">
    <location>
        <begin position="273"/>
        <end position="296"/>
    </location>
</feature>
<comment type="subcellular location">
    <subcellularLocation>
        <location evidence="1">Cell membrane</location>
        <topology evidence="1">Multi-pass membrane protein</topology>
    </subcellularLocation>
</comment>
<evidence type="ECO:0000256" key="13">
    <source>
        <dbReference type="RuleBase" id="RU000688"/>
    </source>
</evidence>
<dbReference type="PRINTS" id="PR00237">
    <property type="entry name" value="GPCRRHODOPSN"/>
</dbReference>
<proteinExistence type="inferred from homology"/>
<dbReference type="AlphaFoldDB" id="A0A3Q3M1H5"/>
<evidence type="ECO:0000256" key="10">
    <source>
        <dbReference type="ARBA" id="ARBA00023180"/>
    </source>
</evidence>
<keyword evidence="10" id="KW-0325">Glycoprotein</keyword>
<dbReference type="GO" id="GO:0004930">
    <property type="term" value="F:G protein-coupled receptor activity"/>
    <property type="evidence" value="ECO:0007669"/>
    <property type="project" value="UniProtKB-KW"/>
</dbReference>